<feature type="transmembrane region" description="Helical" evidence="7">
    <location>
        <begin position="71"/>
        <end position="93"/>
    </location>
</feature>
<dbReference type="PANTHER" id="PTHR11706:SF33">
    <property type="entry name" value="NATURAL RESISTANCE-ASSOCIATED MACROPHAGE PROTEIN 2"/>
    <property type="match status" value="1"/>
</dbReference>
<proteinExistence type="inferred from homology"/>
<evidence type="ECO:0000313" key="9">
    <source>
        <dbReference type="Proteomes" id="UP001153148"/>
    </source>
</evidence>
<evidence type="ECO:0000256" key="2">
    <source>
        <dbReference type="ARBA" id="ARBA00006670"/>
    </source>
</evidence>
<evidence type="ECO:0000256" key="1">
    <source>
        <dbReference type="ARBA" id="ARBA00004141"/>
    </source>
</evidence>
<keyword evidence="6 7" id="KW-0472">Membrane</keyword>
<evidence type="ECO:0000256" key="4">
    <source>
        <dbReference type="ARBA" id="ARBA00022692"/>
    </source>
</evidence>
<comment type="caution">
    <text evidence="8">The sequence shown here is derived from an EMBL/GenBank/DDBJ whole genome shotgun (WGS) entry which is preliminary data.</text>
</comment>
<sequence length="141" mass="15856">MVELREYSEACDKTRIAPSDVLLWKSAWLKASLLGTALVWRIPLWAGVLITVIDTFTFLALDKYGLRKLEFFFGFLISIMAVTFGYEYVVAAPDQGQVMKGMFFPWCENCDNTALLQAVGIIGAVIMPHNLYLHSALVKVM</sequence>
<evidence type="ECO:0000256" key="7">
    <source>
        <dbReference type="SAM" id="Phobius"/>
    </source>
</evidence>
<evidence type="ECO:0000256" key="3">
    <source>
        <dbReference type="ARBA" id="ARBA00022448"/>
    </source>
</evidence>
<evidence type="ECO:0000256" key="5">
    <source>
        <dbReference type="ARBA" id="ARBA00022989"/>
    </source>
</evidence>
<dbReference type="PANTHER" id="PTHR11706">
    <property type="entry name" value="SOLUTE CARRIER PROTEIN FAMILY 11 MEMBER"/>
    <property type="match status" value="1"/>
</dbReference>
<dbReference type="InterPro" id="IPR001046">
    <property type="entry name" value="NRAMP_fam"/>
</dbReference>
<keyword evidence="9" id="KW-1185">Reference proteome</keyword>
<reference evidence="8" key="1">
    <citation type="submission" date="2021-03" db="EMBL/GenBank/DDBJ databases">
        <authorList>
            <person name="Tran Van P."/>
        </authorList>
    </citation>
    <scope>NUCLEOTIDE SEQUENCE</scope>
</reference>
<evidence type="ECO:0000313" key="8">
    <source>
        <dbReference type="EMBL" id="CAG2061166.1"/>
    </source>
</evidence>
<keyword evidence="3" id="KW-0813">Transport</keyword>
<gene>
    <name evidence="8" type="ORF">TPAB3V08_LOCUS8121</name>
</gene>
<comment type="subcellular location">
    <subcellularLocation>
        <location evidence="1">Membrane</location>
        <topology evidence="1">Multi-pass membrane protein</topology>
    </subcellularLocation>
</comment>
<keyword evidence="4 7" id="KW-0812">Transmembrane</keyword>
<dbReference type="Proteomes" id="UP001153148">
    <property type="component" value="Unassembled WGS sequence"/>
</dbReference>
<organism evidence="8 9">
    <name type="scientific">Timema podura</name>
    <name type="common">Walking stick</name>
    <dbReference type="NCBI Taxonomy" id="61482"/>
    <lineage>
        <taxon>Eukaryota</taxon>
        <taxon>Metazoa</taxon>
        <taxon>Ecdysozoa</taxon>
        <taxon>Arthropoda</taxon>
        <taxon>Hexapoda</taxon>
        <taxon>Insecta</taxon>
        <taxon>Pterygota</taxon>
        <taxon>Neoptera</taxon>
        <taxon>Polyneoptera</taxon>
        <taxon>Phasmatodea</taxon>
        <taxon>Timematodea</taxon>
        <taxon>Timematoidea</taxon>
        <taxon>Timematidae</taxon>
        <taxon>Timema</taxon>
    </lineage>
</organism>
<name>A0ABN7P6G3_TIMPD</name>
<accession>A0ABN7P6G3</accession>
<feature type="non-terminal residue" evidence="8">
    <location>
        <position position="141"/>
    </location>
</feature>
<dbReference type="EMBL" id="CAJPIN010014816">
    <property type="protein sequence ID" value="CAG2061166.1"/>
    <property type="molecule type" value="Genomic_DNA"/>
</dbReference>
<keyword evidence="5 7" id="KW-1133">Transmembrane helix</keyword>
<feature type="transmembrane region" description="Helical" evidence="7">
    <location>
        <begin position="113"/>
        <end position="133"/>
    </location>
</feature>
<dbReference type="Pfam" id="PF01566">
    <property type="entry name" value="Nramp"/>
    <property type="match status" value="1"/>
</dbReference>
<dbReference type="PRINTS" id="PR00447">
    <property type="entry name" value="NATRESASSCMP"/>
</dbReference>
<comment type="similarity">
    <text evidence="2">Belongs to the NRAMP family.</text>
</comment>
<evidence type="ECO:0000256" key="6">
    <source>
        <dbReference type="ARBA" id="ARBA00023136"/>
    </source>
</evidence>
<protein>
    <submittedName>
        <fullName evidence="8">Uncharacterized protein</fullName>
    </submittedName>
</protein>
<feature type="transmembrane region" description="Helical" evidence="7">
    <location>
        <begin position="38"/>
        <end position="59"/>
    </location>
</feature>